<sequence>MAETGQVLANVNFSRYSSAVFVVAQKALWRAFHWLYHHHHRHEPHLYVGDCLRRTPGVMNRLGAWERASLSRREDPANMDIPLLYRLLQHTCGLTPETGTFAWHRPPTDPAQQCLEHWLHQIKAARHAVCHDPSAFMYLTNDELDTRLNKLSWLLCKTVRAAGSRSSRLPAEVEAATRGIRESLTQIRISIPSSLVHPLEFALLARKEQREQWHGHTIWRMPTFTMLLKGEVDMQIEHGVKALGKTVTVNSLLTR</sequence>
<protein>
    <recommendedName>
        <fullName evidence="1">DZIP3-like HEPN domain-containing protein</fullName>
    </recommendedName>
</protein>
<gene>
    <name evidence="2" type="ORF">E2C01_097141</name>
</gene>
<dbReference type="Proteomes" id="UP000324222">
    <property type="component" value="Unassembled WGS sequence"/>
</dbReference>
<dbReference type="OrthoDB" id="6351874at2759"/>
<dbReference type="AlphaFoldDB" id="A0A5B7K4Y8"/>
<comment type="caution">
    <text evidence="2">The sequence shown here is derived from an EMBL/GenBank/DDBJ whole genome shotgun (WGS) entry which is preliminary data.</text>
</comment>
<proteinExistence type="predicted"/>
<accession>A0A5B7K4Y8</accession>
<evidence type="ECO:0000259" key="1">
    <source>
        <dbReference type="Pfam" id="PF18738"/>
    </source>
</evidence>
<evidence type="ECO:0000313" key="3">
    <source>
        <dbReference type="Proteomes" id="UP000324222"/>
    </source>
</evidence>
<dbReference type="InterPro" id="IPR041249">
    <property type="entry name" value="HEPN_DZIP3"/>
</dbReference>
<keyword evidence="3" id="KW-1185">Reference proteome</keyword>
<evidence type="ECO:0000313" key="2">
    <source>
        <dbReference type="EMBL" id="MPD01607.1"/>
    </source>
</evidence>
<dbReference type="EMBL" id="VSRR010127857">
    <property type="protein sequence ID" value="MPD01607.1"/>
    <property type="molecule type" value="Genomic_DNA"/>
</dbReference>
<dbReference type="Pfam" id="PF18738">
    <property type="entry name" value="HEPN_DZIP3"/>
    <property type="match status" value="1"/>
</dbReference>
<name>A0A5B7K4Y8_PORTR</name>
<reference evidence="2 3" key="1">
    <citation type="submission" date="2019-05" db="EMBL/GenBank/DDBJ databases">
        <title>Another draft genome of Portunus trituberculatus and its Hox gene families provides insights of decapod evolution.</title>
        <authorList>
            <person name="Jeong J.-H."/>
            <person name="Song I."/>
            <person name="Kim S."/>
            <person name="Choi T."/>
            <person name="Kim D."/>
            <person name="Ryu S."/>
            <person name="Kim W."/>
        </authorList>
    </citation>
    <scope>NUCLEOTIDE SEQUENCE [LARGE SCALE GENOMIC DNA]</scope>
    <source>
        <tissue evidence="2">Muscle</tissue>
    </source>
</reference>
<feature type="domain" description="DZIP3-like HEPN" evidence="1">
    <location>
        <begin position="75"/>
        <end position="135"/>
    </location>
</feature>
<organism evidence="2 3">
    <name type="scientific">Portunus trituberculatus</name>
    <name type="common">Swimming crab</name>
    <name type="synonym">Neptunus trituberculatus</name>
    <dbReference type="NCBI Taxonomy" id="210409"/>
    <lineage>
        <taxon>Eukaryota</taxon>
        <taxon>Metazoa</taxon>
        <taxon>Ecdysozoa</taxon>
        <taxon>Arthropoda</taxon>
        <taxon>Crustacea</taxon>
        <taxon>Multicrustacea</taxon>
        <taxon>Malacostraca</taxon>
        <taxon>Eumalacostraca</taxon>
        <taxon>Eucarida</taxon>
        <taxon>Decapoda</taxon>
        <taxon>Pleocyemata</taxon>
        <taxon>Brachyura</taxon>
        <taxon>Eubrachyura</taxon>
        <taxon>Portunoidea</taxon>
        <taxon>Portunidae</taxon>
        <taxon>Portuninae</taxon>
        <taxon>Portunus</taxon>
    </lineage>
</organism>